<dbReference type="InterPro" id="IPR001444">
    <property type="entry name" value="Flag_bb_rod_N"/>
</dbReference>
<evidence type="ECO:0000259" key="9">
    <source>
        <dbReference type="Pfam" id="PF06429"/>
    </source>
</evidence>
<dbReference type="PRINTS" id="PR01005">
    <property type="entry name" value="FLGHOOKAP1"/>
</dbReference>
<keyword evidence="6 7" id="KW-0975">Bacterial flagellum</keyword>
<sequence length="551" mass="57816">MASDLLNIARNGVQTSQAQLAVTSNNIANANTVGYHRQVATQSSLDSFQAGNISFGSGSYISDVKRIYNDFAARELRIGQTGLSEAETKFSKLSSLDQLYSQSGKAVPSGLNDFYAQLNSLADLPDDLGVRSTVLSSANNLANSVNQMQKSLNGEMSQTNDQIKGITDRINELSSAIGSINRELMESGGDDSQLLDRQDALIQELSLYAEVNVIPLETGAKSVMLGGSVMLVSGEVSMQVGTKQGDPFPQEPQLIATSGDHEIKLSGANLGGQLGALFEYRDETLVSAQQELGQFALGVADAFNQAQANGFDLNGQVGQNIFTDINDPLISAGRVGALSDNTGSANLSVDISNTGELTGSTYQLDFTTSGGYTLTDDKGNETTLTLNAAGDQLTGADGFSINIDTGTVADGDSFEIRPTADAAAGFKVELTDPEGIAAAGSSTTGAGDNTNALEMATLSEAQTMNGGKSSFIDVYEGTKLEIGSQTKGAETRLASATSVFQQAESRVQSESGVNLDEEAANLLRFQQSYQASARIMTTSQQIFDTLLSAVN</sequence>
<evidence type="ECO:0000259" key="8">
    <source>
        <dbReference type="Pfam" id="PF00460"/>
    </source>
</evidence>
<evidence type="ECO:0000256" key="1">
    <source>
        <dbReference type="ARBA" id="ARBA00004365"/>
    </source>
</evidence>
<evidence type="ECO:0000256" key="3">
    <source>
        <dbReference type="ARBA" id="ARBA00009677"/>
    </source>
</evidence>
<keyword evidence="11" id="KW-0966">Cell projection</keyword>
<comment type="caution">
    <text evidence="11">The sequence shown here is derived from an EMBL/GenBank/DDBJ whole genome shotgun (WGS) entry which is preliminary data.</text>
</comment>
<dbReference type="OrthoDB" id="9802553at2"/>
<evidence type="ECO:0000256" key="2">
    <source>
        <dbReference type="ARBA" id="ARBA00004613"/>
    </source>
</evidence>
<dbReference type="PROSITE" id="PS00588">
    <property type="entry name" value="FLAGELLA_BB_ROD"/>
    <property type="match status" value="1"/>
</dbReference>
<dbReference type="InterPro" id="IPR010930">
    <property type="entry name" value="Flg_bb/hook_C_dom"/>
</dbReference>
<evidence type="ECO:0000313" key="11">
    <source>
        <dbReference type="EMBL" id="RJY19569.1"/>
    </source>
</evidence>
<evidence type="ECO:0000259" key="10">
    <source>
        <dbReference type="Pfam" id="PF22638"/>
    </source>
</evidence>
<keyword evidence="5 7" id="KW-0964">Secreted</keyword>
<evidence type="ECO:0000256" key="4">
    <source>
        <dbReference type="ARBA" id="ARBA00016244"/>
    </source>
</evidence>
<dbReference type="AlphaFoldDB" id="A0A3A6U5S6"/>
<dbReference type="GO" id="GO:0005576">
    <property type="term" value="C:extracellular region"/>
    <property type="evidence" value="ECO:0007669"/>
    <property type="project" value="UniProtKB-SubCell"/>
</dbReference>
<keyword evidence="11" id="KW-0282">Flagellum</keyword>
<keyword evidence="11" id="KW-0969">Cilium</keyword>
<dbReference type="Pfam" id="PF22638">
    <property type="entry name" value="FlgK_D1"/>
    <property type="match status" value="1"/>
</dbReference>
<organism evidence="11 12">
    <name type="scientific">Parashewanella spongiae</name>
    <dbReference type="NCBI Taxonomy" id="342950"/>
    <lineage>
        <taxon>Bacteria</taxon>
        <taxon>Pseudomonadati</taxon>
        <taxon>Pseudomonadota</taxon>
        <taxon>Gammaproteobacteria</taxon>
        <taxon>Alteromonadales</taxon>
        <taxon>Shewanellaceae</taxon>
        <taxon>Parashewanella</taxon>
    </lineage>
</organism>
<evidence type="ECO:0000256" key="7">
    <source>
        <dbReference type="RuleBase" id="RU362065"/>
    </source>
</evidence>
<dbReference type="GO" id="GO:0009424">
    <property type="term" value="C:bacterial-type flagellum hook"/>
    <property type="evidence" value="ECO:0007669"/>
    <property type="project" value="UniProtKB-UniRule"/>
</dbReference>
<dbReference type="SUPFAM" id="SSF64518">
    <property type="entry name" value="Phase 1 flagellin"/>
    <property type="match status" value="1"/>
</dbReference>
<dbReference type="EMBL" id="QYYH01000001">
    <property type="protein sequence ID" value="RJY19569.1"/>
    <property type="molecule type" value="Genomic_DNA"/>
</dbReference>
<feature type="domain" description="Flagellar basal body rod protein N-terminal" evidence="8">
    <location>
        <begin position="6"/>
        <end position="35"/>
    </location>
</feature>
<feature type="domain" description="Flagellar basal-body/hook protein C-terminal" evidence="9">
    <location>
        <begin position="509"/>
        <end position="548"/>
    </location>
</feature>
<accession>A0A3A6U5S6</accession>
<comment type="subcellular location">
    <subcellularLocation>
        <location evidence="1 7">Bacterial flagellum</location>
    </subcellularLocation>
    <subcellularLocation>
        <location evidence="2 7">Secreted</location>
    </subcellularLocation>
</comment>
<dbReference type="Proteomes" id="UP000273022">
    <property type="component" value="Unassembled WGS sequence"/>
</dbReference>
<comment type="similarity">
    <text evidence="3 7">Belongs to the flagella basal body rod proteins family.</text>
</comment>
<protein>
    <recommendedName>
        <fullName evidence="4 7">Flagellar hook-associated protein 1</fullName>
        <shortName evidence="7">HAP1</shortName>
    </recommendedName>
</protein>
<dbReference type="Pfam" id="PF06429">
    <property type="entry name" value="Flg_bbr_C"/>
    <property type="match status" value="1"/>
</dbReference>
<dbReference type="InterPro" id="IPR019776">
    <property type="entry name" value="Flagellar_basal_body_rod_CS"/>
</dbReference>
<evidence type="ECO:0000313" key="12">
    <source>
        <dbReference type="Proteomes" id="UP000273022"/>
    </source>
</evidence>
<dbReference type="PANTHER" id="PTHR30033:SF1">
    <property type="entry name" value="FLAGELLAR HOOK-ASSOCIATED PROTEIN 1"/>
    <property type="match status" value="1"/>
</dbReference>
<dbReference type="InterPro" id="IPR053927">
    <property type="entry name" value="FlgK_helical"/>
</dbReference>
<feature type="domain" description="Flagellar hook-associated protein FlgK helical" evidence="10">
    <location>
        <begin position="93"/>
        <end position="322"/>
    </location>
</feature>
<dbReference type="InterPro" id="IPR002371">
    <property type="entry name" value="FlgK"/>
</dbReference>
<gene>
    <name evidence="7 11" type="primary">flgK</name>
    <name evidence="11" type="ORF">D5R81_00250</name>
</gene>
<dbReference type="NCBIfam" id="TIGR02492">
    <property type="entry name" value="flgK_ends"/>
    <property type="match status" value="1"/>
</dbReference>
<dbReference type="RefSeq" id="WP_121851650.1">
    <property type="nucleotide sequence ID" value="NZ_CP037952.1"/>
</dbReference>
<evidence type="ECO:0000256" key="6">
    <source>
        <dbReference type="ARBA" id="ARBA00023143"/>
    </source>
</evidence>
<dbReference type="GO" id="GO:0005198">
    <property type="term" value="F:structural molecule activity"/>
    <property type="evidence" value="ECO:0007669"/>
    <property type="project" value="UniProtKB-UniRule"/>
</dbReference>
<keyword evidence="12" id="KW-1185">Reference proteome</keyword>
<name>A0A3A6U5S6_9GAMM</name>
<proteinExistence type="inferred from homology"/>
<dbReference type="PANTHER" id="PTHR30033">
    <property type="entry name" value="FLAGELLAR HOOK-ASSOCIATED PROTEIN 1"/>
    <property type="match status" value="1"/>
</dbReference>
<evidence type="ECO:0000256" key="5">
    <source>
        <dbReference type="ARBA" id="ARBA00022525"/>
    </source>
</evidence>
<dbReference type="Pfam" id="PF00460">
    <property type="entry name" value="Flg_bb_rod"/>
    <property type="match status" value="1"/>
</dbReference>
<dbReference type="GO" id="GO:0044780">
    <property type="term" value="P:bacterial-type flagellum assembly"/>
    <property type="evidence" value="ECO:0007669"/>
    <property type="project" value="InterPro"/>
</dbReference>
<reference evidence="11 12" key="1">
    <citation type="submission" date="2018-09" db="EMBL/GenBank/DDBJ databases">
        <title>Phylogeny of the Shewanellaceae, and recommendation for two new genera, Pseudoshewanella and Parashewanella.</title>
        <authorList>
            <person name="Wang G."/>
        </authorList>
    </citation>
    <scope>NUCLEOTIDE SEQUENCE [LARGE SCALE GENOMIC DNA]</scope>
    <source>
        <strain evidence="11 12">KCTC 22492</strain>
    </source>
</reference>